<evidence type="ECO:0000256" key="1">
    <source>
        <dbReference type="SAM" id="MobiDB-lite"/>
    </source>
</evidence>
<sequence length="569" mass="62521">MRTMTCILIALALLGCGGGSSDSGITSNGGSTSPEESKPSSGSLESYSLAYDQRTFIPMPLDNKGTVHLFAGESSTFTATVEGEGLPEHDWTLKEVSNGSMAVLSESQGDSYTFMQNSPGEFLLTGCADKSSYDSETLEGFEKCINVAITNHSPEAITLTTDKETDKTVGVDAFSDLDLKFIEVEQPSRGQLIVNQARNTLTYRPLNHYDYLMDTDGAETQKVFVRLEGGGEVVKRYLNIEVNGTATLPTCHDGNSLSVSPANPAVAVTVGPDQCVELDAAAYREDGYWDLLKSPLDSFLIYAGLKEGTSVLRFKYPQYGDLHFMWCYDLNDCESDTWKVVSSLTDDDIISSPTLENLTSQSEETVSTTVTRSVQIENEVNYTAPDPITYEWSLTDRTFAEHRVLNLLTSEKHLDFDLPANTRNFKLEVRASNGAYQDDYFGNSSKGFNVSQYIYARGVRTDAPTAIVRVNGEEYNGETSKRVNLDVADAKQVSFDASPTVFKSDNPFNRSFFVAAASLVAESTYQLGETYTHDLSSGQVQPVTFCAQNDYSWSYVDNSCITFIIYPGE</sequence>
<feature type="signal peptide" evidence="2">
    <location>
        <begin position="1"/>
        <end position="21"/>
    </location>
</feature>
<dbReference type="EMBL" id="JAALDL010000011">
    <property type="protein sequence ID" value="NGN98966.1"/>
    <property type="molecule type" value="Genomic_DNA"/>
</dbReference>
<evidence type="ECO:0000313" key="4">
    <source>
        <dbReference type="Proteomes" id="UP000473008"/>
    </source>
</evidence>
<feature type="region of interest" description="Disordered" evidence="1">
    <location>
        <begin position="22"/>
        <end position="44"/>
    </location>
</feature>
<evidence type="ECO:0000256" key="2">
    <source>
        <dbReference type="SAM" id="SignalP"/>
    </source>
</evidence>
<keyword evidence="4" id="KW-1185">Reference proteome</keyword>
<keyword evidence="2" id="KW-0732">Signal</keyword>
<organism evidence="3 4">
    <name type="scientific">Grimontia sedimenti</name>
    <dbReference type="NCBI Taxonomy" id="2711294"/>
    <lineage>
        <taxon>Bacteria</taxon>
        <taxon>Pseudomonadati</taxon>
        <taxon>Pseudomonadota</taxon>
        <taxon>Gammaproteobacteria</taxon>
        <taxon>Vibrionales</taxon>
        <taxon>Vibrionaceae</taxon>
        <taxon>Grimontia</taxon>
    </lineage>
</organism>
<dbReference type="RefSeq" id="WP_165015453.1">
    <property type="nucleotide sequence ID" value="NZ_JAALDL010000011.1"/>
</dbReference>
<name>A0A6M1RFD8_9GAMM</name>
<comment type="caution">
    <text evidence="3">The sequence shown here is derived from an EMBL/GenBank/DDBJ whole genome shotgun (WGS) entry which is preliminary data.</text>
</comment>
<dbReference type="PROSITE" id="PS51257">
    <property type="entry name" value="PROKAR_LIPOPROTEIN"/>
    <property type="match status" value="1"/>
</dbReference>
<dbReference type="Proteomes" id="UP000473008">
    <property type="component" value="Unassembled WGS sequence"/>
</dbReference>
<gene>
    <name evidence="3" type="ORF">G5S52_15300</name>
</gene>
<feature type="chain" id="PRO_5026670166" evidence="2">
    <location>
        <begin position="22"/>
        <end position="569"/>
    </location>
</feature>
<reference evidence="3 4" key="1">
    <citation type="submission" date="2020-02" db="EMBL/GenBank/DDBJ databases">
        <title>The draft genome of Grimontia sedimenta sp. nov., isolated from benthic sediments near coral reefs south of Kuwait.</title>
        <authorList>
            <person name="Mahmoud H.M."/>
            <person name="Jose L."/>
            <person name="Eapen S."/>
        </authorList>
    </citation>
    <scope>NUCLEOTIDE SEQUENCE [LARGE SCALE GENOMIC DNA]</scope>
    <source>
        <strain evidence="3 4">S25</strain>
    </source>
</reference>
<accession>A0A6M1RFD8</accession>
<dbReference type="AlphaFoldDB" id="A0A6M1RFD8"/>
<evidence type="ECO:0000313" key="3">
    <source>
        <dbReference type="EMBL" id="NGN98966.1"/>
    </source>
</evidence>
<proteinExistence type="predicted"/>
<protein>
    <submittedName>
        <fullName evidence="3">Uncharacterized protein</fullName>
    </submittedName>
</protein>
<feature type="compositionally biased region" description="Low complexity" evidence="1">
    <location>
        <begin position="22"/>
        <end position="33"/>
    </location>
</feature>